<dbReference type="PANTHER" id="PTHR45947:SF3">
    <property type="entry name" value="SULFOQUINOVOSYL TRANSFERASE SQD2"/>
    <property type="match status" value="1"/>
</dbReference>
<protein>
    <submittedName>
        <fullName evidence="3">Glycosyltransferase</fullName>
        <ecNumber evidence="3">2.4.-.-</ecNumber>
    </submittedName>
</protein>
<evidence type="ECO:0000313" key="4">
    <source>
        <dbReference type="Proteomes" id="UP001064632"/>
    </source>
</evidence>
<dbReference type="Pfam" id="PF00534">
    <property type="entry name" value="Glycos_transf_1"/>
    <property type="match status" value="1"/>
</dbReference>
<gene>
    <name evidence="3" type="ORF">N4264_16450</name>
</gene>
<dbReference type="RefSeq" id="WP_261693321.1">
    <property type="nucleotide sequence ID" value="NZ_CP104694.1"/>
</dbReference>
<reference evidence="3" key="1">
    <citation type="submission" date="2022-09" db="EMBL/GenBank/DDBJ databases">
        <title>Tahibacter sp. nov., isolated from a fresh water.</title>
        <authorList>
            <person name="Baek J.H."/>
            <person name="Lee J.K."/>
            <person name="Kim J.M."/>
            <person name="Jeon C.O."/>
        </authorList>
    </citation>
    <scope>NUCLEOTIDE SEQUENCE</scope>
    <source>
        <strain evidence="3">W38</strain>
    </source>
</reference>
<dbReference type="InterPro" id="IPR050194">
    <property type="entry name" value="Glycosyltransferase_grp1"/>
</dbReference>
<dbReference type="Pfam" id="PF13439">
    <property type="entry name" value="Glyco_transf_4"/>
    <property type="match status" value="1"/>
</dbReference>
<dbReference type="PANTHER" id="PTHR45947">
    <property type="entry name" value="SULFOQUINOVOSYL TRANSFERASE SQD2"/>
    <property type="match status" value="1"/>
</dbReference>
<evidence type="ECO:0000259" key="2">
    <source>
        <dbReference type="Pfam" id="PF13439"/>
    </source>
</evidence>
<dbReference type="Gene3D" id="3.40.50.2000">
    <property type="entry name" value="Glycogen Phosphorylase B"/>
    <property type="match status" value="2"/>
</dbReference>
<dbReference type="Proteomes" id="UP001064632">
    <property type="component" value="Chromosome"/>
</dbReference>
<accession>A0ABY6B9V5</accession>
<dbReference type="InterPro" id="IPR028098">
    <property type="entry name" value="Glyco_trans_4-like_N"/>
</dbReference>
<dbReference type="InterPro" id="IPR001296">
    <property type="entry name" value="Glyco_trans_1"/>
</dbReference>
<organism evidence="3 4">
    <name type="scientific">Tahibacter amnicola</name>
    <dbReference type="NCBI Taxonomy" id="2976241"/>
    <lineage>
        <taxon>Bacteria</taxon>
        <taxon>Pseudomonadati</taxon>
        <taxon>Pseudomonadota</taxon>
        <taxon>Gammaproteobacteria</taxon>
        <taxon>Lysobacterales</taxon>
        <taxon>Rhodanobacteraceae</taxon>
        <taxon>Tahibacter</taxon>
    </lineage>
</organism>
<proteinExistence type="predicted"/>
<feature type="domain" description="Glycosyltransferase subfamily 4-like N-terminal" evidence="2">
    <location>
        <begin position="15"/>
        <end position="170"/>
    </location>
</feature>
<dbReference type="EC" id="2.4.-.-" evidence="3"/>
<keyword evidence="4" id="KW-1185">Reference proteome</keyword>
<dbReference type="EMBL" id="CP104694">
    <property type="protein sequence ID" value="UXI66337.1"/>
    <property type="molecule type" value="Genomic_DNA"/>
</dbReference>
<keyword evidence="3" id="KW-0328">Glycosyltransferase</keyword>
<evidence type="ECO:0000259" key="1">
    <source>
        <dbReference type="Pfam" id="PF00534"/>
    </source>
</evidence>
<evidence type="ECO:0000313" key="3">
    <source>
        <dbReference type="EMBL" id="UXI66337.1"/>
    </source>
</evidence>
<feature type="domain" description="Glycosyl transferase family 1" evidence="1">
    <location>
        <begin position="181"/>
        <end position="346"/>
    </location>
</feature>
<name>A0ABY6B9V5_9GAMM</name>
<dbReference type="SUPFAM" id="SSF53756">
    <property type="entry name" value="UDP-Glycosyltransferase/glycogen phosphorylase"/>
    <property type="match status" value="1"/>
</dbReference>
<keyword evidence="3" id="KW-0808">Transferase</keyword>
<dbReference type="GO" id="GO:0016757">
    <property type="term" value="F:glycosyltransferase activity"/>
    <property type="evidence" value="ECO:0007669"/>
    <property type="project" value="UniProtKB-KW"/>
</dbReference>
<sequence>MRAERILVVTDEMEVGGSQRQIVHLLQGVKASGRDVSLLYFRKPSFLLDRIQAAGVSVQRIDKRGRVDLAFVLRLVRFLRRGRFDVVHCFSITAEMWVRLALYAVPRTTRLVSSVRGMSKDSADWHWRAKRWIVDGSAAVIANSLLAAEWVAERAGVAVRRFSIVNNGIEVPAERGESLRETTRVALGVPDGRLLVLFVGRLVALKNISLLLRAMALIVPTERPCLRLAGDGPERARIEQEIAERGLQDAVHLLGERDDVPALMSAADVFVLSSREEGLSNVILEAMGSGLPVVATAVGGTPELIEDGVCGHLVPDDDAAALAAALERLAVDHVSRQRLGRAARQRVTEQFSIDAMVGATLAIYDRCVRSEAARA</sequence>